<dbReference type="eggNOG" id="ENOG5031QMC">
    <property type="taxonomic scope" value="Bacteria"/>
</dbReference>
<feature type="transmembrane region" description="Helical" evidence="1">
    <location>
        <begin position="170"/>
        <end position="189"/>
    </location>
</feature>
<reference evidence="2 3" key="1">
    <citation type="journal article" date="2011" name="J. Bacteriol.">
        <title>Draft genome sequence of Caloramator australicus strain RC3T, a thermoanaerobe from the Great Artesian Basin of Australia.</title>
        <authorList>
            <person name="Ogg C.D."/>
            <person name="Patel B.K.C."/>
        </authorList>
    </citation>
    <scope>NUCLEOTIDE SEQUENCE [LARGE SCALE GENOMIC DNA]</scope>
    <source>
        <strain evidence="2 3">RC3</strain>
    </source>
</reference>
<evidence type="ECO:0000313" key="2">
    <source>
        <dbReference type="EMBL" id="CCJ34122.1"/>
    </source>
</evidence>
<dbReference type="EMBL" id="CAKP01000106">
    <property type="protein sequence ID" value="CCJ34122.1"/>
    <property type="molecule type" value="Genomic_DNA"/>
</dbReference>
<keyword evidence="1" id="KW-0472">Membrane</keyword>
<dbReference type="Pfam" id="PF05857">
    <property type="entry name" value="TraX"/>
    <property type="match status" value="1"/>
</dbReference>
<protein>
    <submittedName>
        <fullName evidence="2">Conserved membrane protein</fullName>
    </submittedName>
</protein>
<dbReference type="STRING" id="857293.CAAU_2038"/>
<organism evidence="2 3">
    <name type="scientific">Caloramator australicus RC3</name>
    <dbReference type="NCBI Taxonomy" id="857293"/>
    <lineage>
        <taxon>Bacteria</taxon>
        <taxon>Bacillati</taxon>
        <taxon>Bacillota</taxon>
        <taxon>Clostridia</taxon>
        <taxon>Eubacteriales</taxon>
        <taxon>Clostridiaceae</taxon>
        <taxon>Caloramator</taxon>
    </lineage>
</organism>
<dbReference type="AlphaFoldDB" id="I7J5Y4"/>
<dbReference type="OrthoDB" id="9781069at2"/>
<evidence type="ECO:0000313" key="3">
    <source>
        <dbReference type="Proteomes" id="UP000007652"/>
    </source>
</evidence>
<feature type="transmembrane region" description="Helical" evidence="1">
    <location>
        <begin position="6"/>
        <end position="25"/>
    </location>
</feature>
<feature type="transmembrane region" description="Helical" evidence="1">
    <location>
        <begin position="111"/>
        <end position="134"/>
    </location>
</feature>
<feature type="transmembrane region" description="Helical" evidence="1">
    <location>
        <begin position="146"/>
        <end position="164"/>
    </location>
</feature>
<dbReference type="Proteomes" id="UP000007652">
    <property type="component" value="Unassembled WGS sequence"/>
</dbReference>
<sequence length="222" mass="25980">MNATFLKILAIIFMLIDHIGAFLFPKILVFRLIGRLAFPIFAFFIAEGYRKTSDLTSYFGRLFAFALISQLPFSMATESKTYLNIFFTLALGLYAIYIYDKRNDLRLVYLIAALAQYANTDYGFFGVVLIFIFHKYRDNFKGVVKWFFILTIAFQIMIDVNLASLGFKEMLTHAGFYQFLWMGSLVFLKRYNGEKGRGLKYLFYLFYPLHLAIIAIIRNYLR</sequence>
<feature type="transmembrane region" description="Helical" evidence="1">
    <location>
        <begin position="81"/>
        <end position="99"/>
    </location>
</feature>
<dbReference type="InterPro" id="IPR008875">
    <property type="entry name" value="TraX"/>
</dbReference>
<proteinExistence type="predicted"/>
<keyword evidence="1" id="KW-0812">Transmembrane</keyword>
<keyword evidence="3" id="KW-1185">Reference proteome</keyword>
<dbReference type="RefSeq" id="WP_008909379.1">
    <property type="nucleotide sequence ID" value="NZ_CAKP01000106.1"/>
</dbReference>
<keyword evidence="1" id="KW-1133">Transmembrane helix</keyword>
<comment type="caution">
    <text evidence="2">The sequence shown here is derived from an EMBL/GenBank/DDBJ whole genome shotgun (WGS) entry which is preliminary data.</text>
</comment>
<gene>
    <name evidence="2" type="ORF">CAAU_2038</name>
</gene>
<name>I7J5Y4_9CLOT</name>
<feature type="transmembrane region" description="Helical" evidence="1">
    <location>
        <begin position="32"/>
        <end position="49"/>
    </location>
</feature>
<accession>I7J5Y4</accession>
<evidence type="ECO:0000256" key="1">
    <source>
        <dbReference type="SAM" id="Phobius"/>
    </source>
</evidence>
<feature type="transmembrane region" description="Helical" evidence="1">
    <location>
        <begin position="201"/>
        <end position="221"/>
    </location>
</feature>